<dbReference type="Gene3D" id="2.70.98.70">
    <property type="match status" value="1"/>
</dbReference>
<dbReference type="InterPro" id="IPR026444">
    <property type="entry name" value="Secre_tail"/>
</dbReference>
<name>A0A413VIS0_9BACE</name>
<feature type="domain" description="Secretion system C-terminal sorting" evidence="2">
    <location>
        <begin position="1149"/>
        <end position="1220"/>
    </location>
</feature>
<comment type="caution">
    <text evidence="3">The sequence shown here is derived from an EMBL/GenBank/DDBJ whole genome shotgun (WGS) entry which is preliminary data.</text>
</comment>
<organism evidence="3 4">
    <name type="scientific">Bacteroides nordii</name>
    <dbReference type="NCBI Taxonomy" id="291645"/>
    <lineage>
        <taxon>Bacteria</taxon>
        <taxon>Pseudomonadati</taxon>
        <taxon>Bacteroidota</taxon>
        <taxon>Bacteroidia</taxon>
        <taxon>Bacteroidales</taxon>
        <taxon>Bacteroidaceae</taxon>
        <taxon>Bacteroides</taxon>
    </lineage>
</organism>
<dbReference type="Gene3D" id="1.50.10.100">
    <property type="entry name" value="Chondroitin AC/alginate lyase"/>
    <property type="match status" value="1"/>
</dbReference>
<dbReference type="Proteomes" id="UP000284379">
    <property type="component" value="Unassembled WGS sequence"/>
</dbReference>
<accession>A0A413VIS0</accession>
<dbReference type="EMBL" id="QSGO01000015">
    <property type="protein sequence ID" value="RHB33466.1"/>
    <property type="molecule type" value="Genomic_DNA"/>
</dbReference>
<evidence type="ECO:0000259" key="2">
    <source>
        <dbReference type="Pfam" id="PF18962"/>
    </source>
</evidence>
<dbReference type="InterPro" id="IPR008929">
    <property type="entry name" value="Chondroitin_lyas"/>
</dbReference>
<proteinExistence type="predicted"/>
<evidence type="ECO:0000256" key="1">
    <source>
        <dbReference type="SAM" id="SignalP"/>
    </source>
</evidence>
<dbReference type="Pfam" id="PF18962">
    <property type="entry name" value="Por_Secre_tail"/>
    <property type="match status" value="1"/>
</dbReference>
<feature type="signal peptide" evidence="1">
    <location>
        <begin position="1"/>
        <end position="24"/>
    </location>
</feature>
<dbReference type="RefSeq" id="WP_122201958.1">
    <property type="nucleotide sequence ID" value="NZ_CABJFV010000015.1"/>
</dbReference>
<dbReference type="NCBIfam" id="TIGR04183">
    <property type="entry name" value="Por_Secre_tail"/>
    <property type="match status" value="1"/>
</dbReference>
<sequence length="1222" mass="136433">MRKTLLLFKSFLMSVCTLTLTTQAQSLSDVTNINVDECYIYDSFLSADWGNESMAPGNGSTANDYWAKSWITGTRKVYKGAEVVNIGGTELEYIVKQVRPGNYNSSIGMLNMKNLYRADASEVFRESHITSSLILPELPSVGKMALFLLKPYKSGVSDGIALDKKNADGSWTEVIQVKHPSADGWVYLHYINKEAIISQVPVTYRIRSYSYNSRTAEGYGPILGGLIVQKYLENDNYTKPLTRPYYPLGNNSSTLSNAKKLVDTYTEAEWLGLVPTQAPRSLQHSPASVNSTDWTWDPAQPDQITCKATGTVFPNSNYTVLYANAEVMTGKIIKVPYYKTSKGNTYVQAQIDYGKTAFMTKNLPILGAAYQLTKDEKYARYVALALDKWANAVPDFFMTEGWNKDRIVNKSDLSKYQNVQRASDHNGLTHEFHEGELLSFDRIYESQALKELSAERGYDVRRHIVDDLFLNIGLWVIDQPMSTHQSTNLVGHIGVLIQVAAIIEDEVMKEKIIDFVDRYYTLCIANNFKRDGMYPESFSYHRGYADENYANVKLLEDYFSMFEPKTDAMRRIAAKSLTRKEFTQRTTLVHKQVGFPNGDMAPFDDTTAGYSDKRTSTKSYLLPAYYHAMLGAGTGDQQIQSNIGANDKANHVGNSVMSMTLYANGEEQIGDIRYSRLPGRDYTNSVTAHNLVAVDEELTQYFTSGRQVLGNSGHVFTNGYFTLFEPGLDGVAATEVYSKTIRPGKVERYQRIHVLNTIDPSRPYLLDLFVVKGGTKHDYLLHGSTQYDQTTETSLSMTKINSQYPLLPTGVTYKDPVVEGDKTNWYGAFREMSKAQSPGEWNVTYVQDASRGVKIFAVDDARSTVYLGKSPNSYRRATGTTMYEYWRPALVERRTGNSGMRSLFTHVMEAYNGGSKIVSVKQVPLNQNSEEYVGVSVTFTDGREDVILVNLNNALITGIDPAEKISTTDGRYAMEGKIAVFSKSKDAEKAKSILINGSRLSVGEESAEIENYKYSGTITSTVRKEDGASCNAFVTDAMIPAGDELKGRWMSVKFGSYKVINPPSGAVKTQEDMNELFQIDHVEQVGGQTYIVTAEDHCLKVDGAMAEEIMRPQRQFEGATTFTILKSQSGLFGGGTGLSTVPAEKNVQIYPNPVKDVLHVRADQEIKRVIIYSLTGFAVRELLFAGQTEVTVQAMDLAEGNYIVTIELQDGSVKNERLMITR</sequence>
<dbReference type="AlphaFoldDB" id="A0A413VIS0"/>
<protein>
    <submittedName>
        <fullName evidence="3">T9SS C-terminal target domain-containing protein</fullName>
    </submittedName>
</protein>
<gene>
    <name evidence="3" type="ORF">DW888_15925</name>
</gene>
<evidence type="ECO:0000313" key="4">
    <source>
        <dbReference type="Proteomes" id="UP000284379"/>
    </source>
</evidence>
<evidence type="ECO:0000313" key="3">
    <source>
        <dbReference type="EMBL" id="RHB33466.1"/>
    </source>
</evidence>
<keyword evidence="1" id="KW-0732">Signal</keyword>
<reference evidence="3 4" key="1">
    <citation type="submission" date="2018-08" db="EMBL/GenBank/DDBJ databases">
        <title>A genome reference for cultivated species of the human gut microbiota.</title>
        <authorList>
            <person name="Zou Y."/>
            <person name="Xue W."/>
            <person name="Luo G."/>
        </authorList>
    </citation>
    <scope>NUCLEOTIDE SEQUENCE [LARGE SCALE GENOMIC DNA]</scope>
    <source>
        <strain evidence="3 4">AM40-30BH</strain>
    </source>
</reference>
<dbReference type="SUPFAM" id="SSF48230">
    <property type="entry name" value="Chondroitin AC/alginate lyase"/>
    <property type="match status" value="1"/>
</dbReference>
<feature type="chain" id="PRO_5019055192" evidence="1">
    <location>
        <begin position="25"/>
        <end position="1222"/>
    </location>
</feature>